<dbReference type="EMBL" id="RHHN01000027">
    <property type="protein sequence ID" value="RNB56691.1"/>
    <property type="molecule type" value="Genomic_DNA"/>
</dbReference>
<reference evidence="3 4" key="1">
    <citation type="submission" date="2018-10" db="EMBL/GenBank/DDBJ databases">
        <title>Phylogenomics of Brevibacillus.</title>
        <authorList>
            <person name="Dunlap C."/>
        </authorList>
    </citation>
    <scope>NUCLEOTIDE SEQUENCE [LARGE SCALE GENOMIC DNA]</scope>
    <source>
        <strain evidence="3 4">NRRL NRS 1219</strain>
    </source>
</reference>
<name>A0A3M8AZQ0_9BACL</name>
<dbReference type="GeneID" id="82811483"/>
<dbReference type="EMBL" id="BJOD01000022">
    <property type="protein sequence ID" value="GED26365.1"/>
    <property type="molecule type" value="Genomic_DNA"/>
</dbReference>
<feature type="transmembrane region" description="Helical" evidence="1">
    <location>
        <begin position="35"/>
        <end position="56"/>
    </location>
</feature>
<sequence>MKRLAYLGAGLLTGVLFLLFEPRHRIDFVEALLAILNVVGVLFLAFFGLAIGVEAIKSLFRKEQ</sequence>
<accession>A0A3M8AZQ0</accession>
<comment type="caution">
    <text evidence="3">The sequence shown here is derived from an EMBL/GenBank/DDBJ whole genome shotgun (WGS) entry which is preliminary data.</text>
</comment>
<reference evidence="2 5" key="2">
    <citation type="submission" date="2019-06" db="EMBL/GenBank/DDBJ databases">
        <title>Whole genome shotgun sequence of Brevibacillus agri NBRC 15538.</title>
        <authorList>
            <person name="Hosoyama A."/>
            <person name="Uohara A."/>
            <person name="Ohji S."/>
            <person name="Ichikawa N."/>
        </authorList>
    </citation>
    <scope>NUCLEOTIDE SEQUENCE [LARGE SCALE GENOMIC DNA]</scope>
    <source>
        <strain evidence="2 5">NBRC 15538</strain>
    </source>
</reference>
<evidence type="ECO:0000313" key="2">
    <source>
        <dbReference type="EMBL" id="GED26365.1"/>
    </source>
</evidence>
<protein>
    <submittedName>
        <fullName evidence="3">Uncharacterized protein</fullName>
    </submittedName>
</protein>
<dbReference type="AlphaFoldDB" id="A0A3M8AZQ0"/>
<keyword evidence="5" id="KW-1185">Reference proteome</keyword>
<organism evidence="3 4">
    <name type="scientific">Brevibacillus agri</name>
    <dbReference type="NCBI Taxonomy" id="51101"/>
    <lineage>
        <taxon>Bacteria</taxon>
        <taxon>Bacillati</taxon>
        <taxon>Bacillota</taxon>
        <taxon>Bacilli</taxon>
        <taxon>Bacillales</taxon>
        <taxon>Paenibacillaceae</taxon>
        <taxon>Brevibacillus</taxon>
    </lineage>
</organism>
<dbReference type="Proteomes" id="UP000276178">
    <property type="component" value="Unassembled WGS sequence"/>
</dbReference>
<evidence type="ECO:0000313" key="3">
    <source>
        <dbReference type="EMBL" id="RNB56691.1"/>
    </source>
</evidence>
<keyword evidence="1" id="KW-1133">Transmembrane helix</keyword>
<keyword evidence="1" id="KW-0472">Membrane</keyword>
<gene>
    <name evidence="2" type="ORF">BAG01nite_24670</name>
    <name evidence="3" type="ORF">EB820_08525</name>
</gene>
<evidence type="ECO:0000313" key="4">
    <source>
        <dbReference type="Proteomes" id="UP000276178"/>
    </source>
</evidence>
<keyword evidence="1" id="KW-0812">Transmembrane</keyword>
<proteinExistence type="predicted"/>
<dbReference type="RefSeq" id="WP_005834816.1">
    <property type="nucleotide sequence ID" value="NZ_BJOD01000022.1"/>
</dbReference>
<dbReference type="Proteomes" id="UP000317180">
    <property type="component" value="Unassembled WGS sequence"/>
</dbReference>
<evidence type="ECO:0000313" key="5">
    <source>
        <dbReference type="Proteomes" id="UP000317180"/>
    </source>
</evidence>
<evidence type="ECO:0000256" key="1">
    <source>
        <dbReference type="SAM" id="Phobius"/>
    </source>
</evidence>